<keyword evidence="4" id="KW-1185">Reference proteome</keyword>
<sequence length="633" mass="68124">MANISKDRLTGRFLAFLLLVLANKETSSFCVQSGYRSRHYFSANFLSVQPSDVARGSSTAPAAAIADAPTGSIYREETVDVVVIGAGVGGLSCAALSSKYGMDTLCLEAHDTAGGCAHSFERYSAASKTTPFRFDSGPSLVSGLSEKGTNPLRQVLDAVGTAEEVQWKTYDGWLVHDTSDDKVFKVTTGDSGAFEDALEKKAGINAKREFIEFKRKVLEEGGLAEASAYIPPFALRGGITALASLANYMFKLLSIGSKGALLTGPFSKVMDLHGLKDPFVRKWFDYLAFALSGVDASHTQAAAVAYMMMDLHKKDAVLDYPMGGMDSLVQALVSGIKTNGGELRLNSRVERMILEDNNGRVECKGVVLTDGTVVNARKGVVSNAPIWNMARILEDSVPGEVNDARRSIVKAIQKQADDMSMTGSFMHLHLGIPKAGLPEHLECHHSVLNMQDDVTAEQNMVIISIPTVFDPSLAPEGYHVVHAYTAACDGFDQWTPYLDSGKETGKVVDGYNELKDEKADVLWRAVERVIPDVRLRAKQKGSIILVGTPLTHRRYNQRYRGTYGPAPGPGKDVWELAGATTKIKGLLACGDSTFPGIGLPGVAASGTIAANTMTTIANQRNLMKELKAKGALQ</sequence>
<dbReference type="EMBL" id="CM000610">
    <property type="protein sequence ID" value="EEC48817.1"/>
    <property type="molecule type" value="Genomic_DNA"/>
</dbReference>
<feature type="domain" description="Amine oxidase" evidence="2">
    <location>
        <begin position="89"/>
        <end position="613"/>
    </location>
</feature>
<dbReference type="HOGENOM" id="CLU_019722_4_0_1"/>
<keyword evidence="1" id="KW-0732">Signal</keyword>
<dbReference type="KEGG" id="pti:PHATRDRAFT_51868"/>
<dbReference type="GO" id="GO:0016491">
    <property type="term" value="F:oxidoreductase activity"/>
    <property type="evidence" value="ECO:0007669"/>
    <property type="project" value="InterPro"/>
</dbReference>
<evidence type="ECO:0000313" key="3">
    <source>
        <dbReference type="EMBL" id="EEC48817.1"/>
    </source>
</evidence>
<keyword evidence="3" id="KW-0413">Isomerase</keyword>
<proteinExistence type="predicted"/>
<dbReference type="GO" id="GO:0016116">
    <property type="term" value="P:carotenoid metabolic process"/>
    <property type="evidence" value="ECO:0007669"/>
    <property type="project" value="InterPro"/>
</dbReference>
<dbReference type="GO" id="GO:0016853">
    <property type="term" value="F:isomerase activity"/>
    <property type="evidence" value="ECO:0007669"/>
    <property type="project" value="UniProtKB-KW"/>
</dbReference>
<reference evidence="4" key="2">
    <citation type="submission" date="2008-08" db="EMBL/GenBank/DDBJ databases">
        <authorList>
            <consortium name="Diatom Consortium"/>
            <person name="Grigoriev I."/>
            <person name="Grimwood J."/>
            <person name="Kuo A."/>
            <person name="Otillar R.P."/>
            <person name="Salamov A."/>
            <person name="Detter J.C."/>
            <person name="Lindquist E."/>
            <person name="Shapiro H."/>
            <person name="Lucas S."/>
            <person name="Glavina del Rio T."/>
            <person name="Pitluck S."/>
            <person name="Rokhsar D."/>
            <person name="Bowler C."/>
        </authorList>
    </citation>
    <scope>GENOME REANNOTATION</scope>
    <source>
        <strain evidence="4">CCAP 1055/1</strain>
    </source>
</reference>
<dbReference type="SUPFAM" id="SSF51905">
    <property type="entry name" value="FAD/NAD(P)-binding domain"/>
    <property type="match status" value="1"/>
</dbReference>
<dbReference type="eggNOG" id="KOG4254">
    <property type="taxonomic scope" value="Eukaryota"/>
</dbReference>
<organism evidence="3 4">
    <name type="scientific">Phaeodactylum tricornutum (strain CCAP 1055/1)</name>
    <dbReference type="NCBI Taxonomy" id="556484"/>
    <lineage>
        <taxon>Eukaryota</taxon>
        <taxon>Sar</taxon>
        <taxon>Stramenopiles</taxon>
        <taxon>Ochrophyta</taxon>
        <taxon>Bacillariophyta</taxon>
        <taxon>Bacillariophyceae</taxon>
        <taxon>Bacillariophycidae</taxon>
        <taxon>Naviculales</taxon>
        <taxon>Phaeodactylaceae</taxon>
        <taxon>Phaeodactylum</taxon>
    </lineage>
</organism>
<dbReference type="STRING" id="556484.B7FXV4"/>
<accession>B7FXV4</accession>
<reference evidence="3 4" key="1">
    <citation type="journal article" date="2008" name="Nature">
        <title>The Phaeodactylum genome reveals the evolutionary history of diatom genomes.</title>
        <authorList>
            <person name="Bowler C."/>
            <person name="Allen A.E."/>
            <person name="Badger J.H."/>
            <person name="Grimwood J."/>
            <person name="Jabbari K."/>
            <person name="Kuo A."/>
            <person name="Maheswari U."/>
            <person name="Martens C."/>
            <person name="Maumus F."/>
            <person name="Otillar R.P."/>
            <person name="Rayko E."/>
            <person name="Salamov A."/>
            <person name="Vandepoele K."/>
            <person name="Beszteri B."/>
            <person name="Gruber A."/>
            <person name="Heijde M."/>
            <person name="Katinka M."/>
            <person name="Mock T."/>
            <person name="Valentin K."/>
            <person name="Verret F."/>
            <person name="Berges J.A."/>
            <person name="Brownlee C."/>
            <person name="Cadoret J.P."/>
            <person name="Chiovitti A."/>
            <person name="Choi C.J."/>
            <person name="Coesel S."/>
            <person name="De Martino A."/>
            <person name="Detter J.C."/>
            <person name="Durkin C."/>
            <person name="Falciatore A."/>
            <person name="Fournet J."/>
            <person name="Haruta M."/>
            <person name="Huysman M.J."/>
            <person name="Jenkins B.D."/>
            <person name="Jiroutova K."/>
            <person name="Jorgensen R.E."/>
            <person name="Joubert Y."/>
            <person name="Kaplan A."/>
            <person name="Kroger N."/>
            <person name="Kroth P.G."/>
            <person name="La Roche J."/>
            <person name="Lindquist E."/>
            <person name="Lommer M."/>
            <person name="Martin-Jezequel V."/>
            <person name="Lopez P.J."/>
            <person name="Lucas S."/>
            <person name="Mangogna M."/>
            <person name="McGinnis K."/>
            <person name="Medlin L.K."/>
            <person name="Montsant A."/>
            <person name="Oudot-Le Secq M.P."/>
            <person name="Napoli C."/>
            <person name="Obornik M."/>
            <person name="Parker M.S."/>
            <person name="Petit J.L."/>
            <person name="Porcel B.M."/>
            <person name="Poulsen N."/>
            <person name="Robison M."/>
            <person name="Rychlewski L."/>
            <person name="Rynearson T.A."/>
            <person name="Schmutz J."/>
            <person name="Shapiro H."/>
            <person name="Siaut M."/>
            <person name="Stanley M."/>
            <person name="Sussman M.R."/>
            <person name="Taylor A.R."/>
            <person name="Vardi A."/>
            <person name="von Dassow P."/>
            <person name="Vyverman W."/>
            <person name="Willis A."/>
            <person name="Wyrwicz L.S."/>
            <person name="Rokhsar D.S."/>
            <person name="Weissenbach J."/>
            <person name="Armbrust E.V."/>
            <person name="Green B.R."/>
            <person name="Van de Peer Y."/>
            <person name="Grigoriev I.V."/>
        </authorList>
    </citation>
    <scope>NUCLEOTIDE SEQUENCE [LARGE SCALE GENOMIC DNA]</scope>
    <source>
        <strain evidence="3 4">CCAP 1055/1</strain>
    </source>
</reference>
<feature type="chain" id="PRO_5002855577" evidence="1">
    <location>
        <begin position="29"/>
        <end position="633"/>
    </location>
</feature>
<dbReference type="GeneID" id="7200580"/>
<dbReference type="InterPro" id="IPR036188">
    <property type="entry name" value="FAD/NAD-bd_sf"/>
</dbReference>
<dbReference type="InterPro" id="IPR045892">
    <property type="entry name" value="CrtISO-like"/>
</dbReference>
<dbReference type="PANTHER" id="PTHR46313:SF3">
    <property type="entry name" value="PROLYCOPENE ISOMERASE, CHLOROPLASTIC"/>
    <property type="match status" value="1"/>
</dbReference>
<dbReference type="InterPro" id="IPR002937">
    <property type="entry name" value="Amino_oxidase"/>
</dbReference>
<dbReference type="AlphaFoldDB" id="B7FXV4"/>
<dbReference type="Gene3D" id="3.50.50.60">
    <property type="entry name" value="FAD/NAD(P)-binding domain"/>
    <property type="match status" value="2"/>
</dbReference>
<name>B7FXV4_PHATC</name>
<dbReference type="OrthoDB" id="7777654at2759"/>
<dbReference type="Proteomes" id="UP000000759">
    <property type="component" value="Chromosome 7"/>
</dbReference>
<protein>
    <submittedName>
        <fullName evidence="3">Carotenoid isomerase</fullName>
    </submittedName>
</protein>
<evidence type="ECO:0000259" key="2">
    <source>
        <dbReference type="Pfam" id="PF01593"/>
    </source>
</evidence>
<gene>
    <name evidence="3" type="primary">CRTISO1</name>
    <name evidence="3" type="ORF">PHATRDRAFT_51868</name>
</gene>
<dbReference type="InParanoid" id="B7FXV4"/>
<feature type="signal peptide" evidence="1">
    <location>
        <begin position="1"/>
        <end position="28"/>
    </location>
</feature>
<dbReference type="PaxDb" id="2850-Phatr51868"/>
<dbReference type="RefSeq" id="XP_002179831.1">
    <property type="nucleotide sequence ID" value="XM_002179795.1"/>
</dbReference>
<evidence type="ECO:0000313" key="4">
    <source>
        <dbReference type="Proteomes" id="UP000000759"/>
    </source>
</evidence>
<dbReference type="PANTHER" id="PTHR46313">
    <property type="match status" value="1"/>
</dbReference>
<dbReference type="Pfam" id="PF01593">
    <property type="entry name" value="Amino_oxidase"/>
    <property type="match status" value="1"/>
</dbReference>
<evidence type="ECO:0000256" key="1">
    <source>
        <dbReference type="SAM" id="SignalP"/>
    </source>
</evidence>